<dbReference type="Gene3D" id="1.20.1560.10">
    <property type="entry name" value="ABC transporter type 1, transmembrane domain"/>
    <property type="match status" value="1"/>
</dbReference>
<evidence type="ECO:0000256" key="12">
    <source>
        <dbReference type="SAM" id="Phobius"/>
    </source>
</evidence>
<feature type="domain" description="ABC transporter" evidence="13">
    <location>
        <begin position="375"/>
        <end position="607"/>
    </location>
</feature>
<dbReference type="InterPro" id="IPR017871">
    <property type="entry name" value="ABC_transporter-like_CS"/>
</dbReference>
<evidence type="ECO:0000256" key="9">
    <source>
        <dbReference type="ARBA" id="ARBA00023136"/>
    </source>
</evidence>
<feature type="region of interest" description="Disordered" evidence="11">
    <location>
        <begin position="1"/>
        <end position="36"/>
    </location>
</feature>
<dbReference type="PANTHER" id="PTHR24221">
    <property type="entry name" value="ATP-BINDING CASSETTE SUB-FAMILY B"/>
    <property type="match status" value="1"/>
</dbReference>
<dbReference type="SUPFAM" id="SSF52540">
    <property type="entry name" value="P-loop containing nucleoside triphosphate hydrolases"/>
    <property type="match status" value="1"/>
</dbReference>
<dbReference type="PROSITE" id="PS50893">
    <property type="entry name" value="ABC_TRANSPORTER_2"/>
    <property type="match status" value="1"/>
</dbReference>
<keyword evidence="4" id="KW-0997">Cell inner membrane</keyword>
<keyword evidence="8 12" id="KW-1133">Transmembrane helix</keyword>
<keyword evidence="16" id="KW-1185">Reference proteome</keyword>
<dbReference type="InterPro" id="IPR036640">
    <property type="entry name" value="ABC1_TM_sf"/>
</dbReference>
<evidence type="ECO:0000313" key="16">
    <source>
        <dbReference type="Proteomes" id="UP000271272"/>
    </source>
</evidence>
<dbReference type="EMBL" id="RQZC01000002">
    <property type="protein sequence ID" value="RRD30313.1"/>
    <property type="molecule type" value="Genomic_DNA"/>
</dbReference>
<organism evidence="15 16">
    <name type="scientific">Actinomyces bowdenii</name>
    <dbReference type="NCBI Taxonomy" id="131109"/>
    <lineage>
        <taxon>Bacteria</taxon>
        <taxon>Bacillati</taxon>
        <taxon>Actinomycetota</taxon>
        <taxon>Actinomycetes</taxon>
        <taxon>Actinomycetales</taxon>
        <taxon>Actinomycetaceae</taxon>
        <taxon>Actinomyces</taxon>
    </lineage>
</organism>
<dbReference type="Gene3D" id="3.40.50.300">
    <property type="entry name" value="P-loop containing nucleotide triphosphate hydrolases"/>
    <property type="match status" value="1"/>
</dbReference>
<dbReference type="InterPro" id="IPR003593">
    <property type="entry name" value="AAA+_ATPase"/>
</dbReference>
<dbReference type="SUPFAM" id="SSF90123">
    <property type="entry name" value="ABC transporter transmembrane region"/>
    <property type="match status" value="1"/>
</dbReference>
<dbReference type="SMART" id="SM00382">
    <property type="entry name" value="AAA"/>
    <property type="match status" value="1"/>
</dbReference>
<evidence type="ECO:0000256" key="3">
    <source>
        <dbReference type="ARBA" id="ARBA00022475"/>
    </source>
</evidence>
<dbReference type="InterPro" id="IPR039421">
    <property type="entry name" value="Type_1_exporter"/>
</dbReference>
<dbReference type="GO" id="GO:0005886">
    <property type="term" value="C:plasma membrane"/>
    <property type="evidence" value="ECO:0007669"/>
    <property type="project" value="UniProtKB-SubCell"/>
</dbReference>
<feature type="transmembrane region" description="Helical" evidence="12">
    <location>
        <begin position="175"/>
        <end position="193"/>
    </location>
</feature>
<evidence type="ECO:0000256" key="5">
    <source>
        <dbReference type="ARBA" id="ARBA00022692"/>
    </source>
</evidence>
<feature type="domain" description="ABC transmembrane type-1" evidence="14">
    <location>
        <begin position="55"/>
        <end position="338"/>
    </location>
</feature>
<evidence type="ECO:0000313" key="15">
    <source>
        <dbReference type="EMBL" id="RRD30313.1"/>
    </source>
</evidence>
<dbReference type="Proteomes" id="UP000271272">
    <property type="component" value="Unassembled WGS sequence"/>
</dbReference>
<protein>
    <submittedName>
        <fullName evidence="15">ABC transporter ATP-binding protein</fullName>
    </submittedName>
</protein>
<dbReference type="GO" id="GO:0005524">
    <property type="term" value="F:ATP binding"/>
    <property type="evidence" value="ECO:0007669"/>
    <property type="project" value="UniProtKB-KW"/>
</dbReference>
<dbReference type="RefSeq" id="WP_124932955.1">
    <property type="nucleotide sequence ID" value="NZ_RQZC01000002.1"/>
</dbReference>
<keyword evidence="5 12" id="KW-0812">Transmembrane</keyword>
<comment type="similarity">
    <text evidence="10">Belongs to the ABC transporter superfamily. Siderophore-Fe(3+) uptake transporter (SIUT) (TC 3.A.1.21) family.</text>
</comment>
<comment type="subcellular location">
    <subcellularLocation>
        <location evidence="1">Cell inner membrane</location>
        <topology evidence="1">Multi-pass membrane protein</topology>
    </subcellularLocation>
</comment>
<evidence type="ECO:0000256" key="2">
    <source>
        <dbReference type="ARBA" id="ARBA00022448"/>
    </source>
</evidence>
<feature type="transmembrane region" description="Helical" evidence="12">
    <location>
        <begin position="199"/>
        <end position="217"/>
    </location>
</feature>
<dbReference type="GO" id="GO:0016887">
    <property type="term" value="F:ATP hydrolysis activity"/>
    <property type="evidence" value="ECO:0007669"/>
    <property type="project" value="InterPro"/>
</dbReference>
<evidence type="ECO:0000259" key="14">
    <source>
        <dbReference type="PROSITE" id="PS50929"/>
    </source>
</evidence>
<evidence type="ECO:0000256" key="10">
    <source>
        <dbReference type="ARBA" id="ARBA00023455"/>
    </source>
</evidence>
<dbReference type="InterPro" id="IPR003439">
    <property type="entry name" value="ABC_transporter-like_ATP-bd"/>
</dbReference>
<dbReference type="Pfam" id="PF00664">
    <property type="entry name" value="ABC_membrane"/>
    <property type="match status" value="1"/>
</dbReference>
<evidence type="ECO:0000259" key="13">
    <source>
        <dbReference type="PROSITE" id="PS50893"/>
    </source>
</evidence>
<evidence type="ECO:0000256" key="7">
    <source>
        <dbReference type="ARBA" id="ARBA00022840"/>
    </source>
</evidence>
<keyword evidence="6" id="KW-0547">Nucleotide-binding</keyword>
<dbReference type="GO" id="GO:0034040">
    <property type="term" value="F:ATPase-coupled lipid transmembrane transporter activity"/>
    <property type="evidence" value="ECO:0007669"/>
    <property type="project" value="TreeGrafter"/>
</dbReference>
<dbReference type="FunFam" id="3.40.50.300:FF:000221">
    <property type="entry name" value="Multidrug ABC transporter ATP-binding protein"/>
    <property type="match status" value="1"/>
</dbReference>
<dbReference type="PROSITE" id="PS50929">
    <property type="entry name" value="ABC_TM1F"/>
    <property type="match status" value="1"/>
</dbReference>
<dbReference type="Pfam" id="PF00005">
    <property type="entry name" value="ABC_tran"/>
    <property type="match status" value="1"/>
</dbReference>
<dbReference type="InterPro" id="IPR027417">
    <property type="entry name" value="P-loop_NTPase"/>
</dbReference>
<sequence>MADSTPPALSRSADPAATTAAGTPIGQDGGAPPEARAGQAALKDLLRPVRGYLMVGMLLSALSAVCALAPYAGLLHLGRILLDAHAAGQDPHAGRVQDAVALILGGLGARLVLYFLALSVTHVGDMRLAAQLRTRIVEVMARAPLSWFTESSSGRVRKAVQNDAHDLHYLVAHQYVEYTAAIVMPLAALLYALVIDWRLGLLAVATLPVYAAIQAWSMRGMGDLTRKVDAMLADVSARIVELVSGIAVVKAFGRAGRAHQRYTRAAQDMAEYYRAWCAPMLRSNALATSVIAPAVILLVNLSGGAAMVRAGWVDPLQVLATCLIALVLPSAIDTLGWSSWNNRIAGAAALRIMDVLSTEPLPEPARARSPRDGEIRFEDVSFDYGATRALDGVSLTLRPGTVTALVGASGSGKSTLATLLARFNDPAQGRVTLGGVDLRDVPAHELYRHVAFVLQDAQLLALPLVDNIRLARPGASLEQVRAAARAAQIDEVIMALPQGYDTVLGRGADLSGGQAQRVAIARAILADAPVLILDEATAFADPESEAAIQDALSELVRGRTVLVIAHRPAALVNADQVALLERGRLVAVGTHDELMADPAYAALWRAAAPDAPPGAPPGPPPDAVRRSASGPGSSPQARPAGPSSTREGRP</sequence>
<feature type="transmembrane region" description="Helical" evidence="12">
    <location>
        <begin position="99"/>
        <end position="118"/>
    </location>
</feature>
<reference evidence="15 16" key="1">
    <citation type="submission" date="2018-11" db="EMBL/GenBank/DDBJ databases">
        <title>Genomes From Bacteria Associated with the Canine Oral Cavity: a Test Case for Automated Genome-Based Taxonomic Assignment.</title>
        <authorList>
            <person name="Coil D.A."/>
            <person name="Jospin G."/>
            <person name="Darling A.E."/>
            <person name="Wallis C."/>
            <person name="Davis I.J."/>
            <person name="Harris S."/>
            <person name="Eisen J.A."/>
            <person name="Holcombe L.J."/>
            <person name="O'Flynn C."/>
        </authorList>
    </citation>
    <scope>NUCLEOTIDE SEQUENCE [LARGE SCALE GENOMIC DNA]</scope>
    <source>
        <strain evidence="15 16">OH5050</strain>
    </source>
</reference>
<keyword evidence="7 15" id="KW-0067">ATP-binding</keyword>
<feature type="region of interest" description="Disordered" evidence="11">
    <location>
        <begin position="608"/>
        <end position="650"/>
    </location>
</feature>
<name>A0A3P1VCP6_9ACTO</name>
<evidence type="ECO:0000256" key="11">
    <source>
        <dbReference type="SAM" id="MobiDB-lite"/>
    </source>
</evidence>
<evidence type="ECO:0000256" key="8">
    <source>
        <dbReference type="ARBA" id="ARBA00022989"/>
    </source>
</evidence>
<keyword evidence="2" id="KW-0813">Transport</keyword>
<keyword evidence="3" id="KW-1003">Cell membrane</keyword>
<accession>A0A3P1VCP6</accession>
<dbReference type="InterPro" id="IPR011527">
    <property type="entry name" value="ABC1_TM_dom"/>
</dbReference>
<comment type="caution">
    <text evidence="15">The sequence shown here is derived from an EMBL/GenBank/DDBJ whole genome shotgun (WGS) entry which is preliminary data.</text>
</comment>
<dbReference type="CDD" id="cd07346">
    <property type="entry name" value="ABC_6TM_exporters"/>
    <property type="match status" value="1"/>
</dbReference>
<evidence type="ECO:0000256" key="4">
    <source>
        <dbReference type="ARBA" id="ARBA00022519"/>
    </source>
</evidence>
<evidence type="ECO:0000256" key="1">
    <source>
        <dbReference type="ARBA" id="ARBA00004429"/>
    </source>
</evidence>
<dbReference type="AlphaFoldDB" id="A0A3P1VCP6"/>
<proteinExistence type="inferred from homology"/>
<dbReference type="GO" id="GO:0140359">
    <property type="term" value="F:ABC-type transporter activity"/>
    <property type="evidence" value="ECO:0007669"/>
    <property type="project" value="InterPro"/>
</dbReference>
<dbReference type="PANTHER" id="PTHR24221:SF654">
    <property type="entry name" value="ATP-BINDING CASSETTE SUB-FAMILY B MEMBER 6"/>
    <property type="match status" value="1"/>
</dbReference>
<evidence type="ECO:0000256" key="6">
    <source>
        <dbReference type="ARBA" id="ARBA00022741"/>
    </source>
</evidence>
<feature type="transmembrane region" description="Helical" evidence="12">
    <location>
        <begin position="52"/>
        <end position="72"/>
    </location>
</feature>
<dbReference type="OrthoDB" id="9806127at2"/>
<gene>
    <name evidence="15" type="ORF">EII10_02520</name>
</gene>
<keyword evidence="9 12" id="KW-0472">Membrane</keyword>
<feature type="compositionally biased region" description="Pro residues" evidence="11">
    <location>
        <begin position="610"/>
        <end position="622"/>
    </location>
</feature>
<dbReference type="PROSITE" id="PS00211">
    <property type="entry name" value="ABC_TRANSPORTER_1"/>
    <property type="match status" value="1"/>
</dbReference>